<evidence type="ECO:0000256" key="1">
    <source>
        <dbReference type="SAM" id="SignalP"/>
    </source>
</evidence>
<organism evidence="2 3">
    <name type="scientific">Mya arenaria</name>
    <name type="common">Soft-shell clam</name>
    <dbReference type="NCBI Taxonomy" id="6604"/>
    <lineage>
        <taxon>Eukaryota</taxon>
        <taxon>Metazoa</taxon>
        <taxon>Spiralia</taxon>
        <taxon>Lophotrochozoa</taxon>
        <taxon>Mollusca</taxon>
        <taxon>Bivalvia</taxon>
        <taxon>Autobranchia</taxon>
        <taxon>Heteroconchia</taxon>
        <taxon>Euheterodonta</taxon>
        <taxon>Imparidentia</taxon>
        <taxon>Neoheterodontei</taxon>
        <taxon>Myida</taxon>
        <taxon>Myoidea</taxon>
        <taxon>Myidae</taxon>
        <taxon>Mya</taxon>
    </lineage>
</organism>
<evidence type="ECO:0000313" key="3">
    <source>
        <dbReference type="Proteomes" id="UP001164746"/>
    </source>
</evidence>
<reference evidence="2" key="1">
    <citation type="submission" date="2022-11" db="EMBL/GenBank/DDBJ databases">
        <title>Centuries of genome instability and evolution in soft-shell clam transmissible cancer (bioRxiv).</title>
        <authorList>
            <person name="Hart S.F.M."/>
            <person name="Yonemitsu M.A."/>
            <person name="Giersch R.M."/>
            <person name="Beal B.F."/>
            <person name="Arriagada G."/>
            <person name="Davis B.W."/>
            <person name="Ostrander E.A."/>
            <person name="Goff S.P."/>
            <person name="Metzger M.J."/>
        </authorList>
    </citation>
    <scope>NUCLEOTIDE SEQUENCE</scope>
    <source>
        <strain evidence="2">MELC-2E11</strain>
        <tissue evidence="2">Siphon/mantle</tissue>
    </source>
</reference>
<evidence type="ECO:0000313" key="2">
    <source>
        <dbReference type="EMBL" id="WAQ97467.1"/>
    </source>
</evidence>
<gene>
    <name evidence="2" type="ORF">MAR_030157</name>
</gene>
<keyword evidence="1" id="KW-0732">Signal</keyword>
<proteinExistence type="predicted"/>
<keyword evidence="3" id="KW-1185">Reference proteome</keyword>
<name>A0ABY7DIE6_MYAAR</name>
<feature type="signal peptide" evidence="1">
    <location>
        <begin position="1"/>
        <end position="17"/>
    </location>
</feature>
<dbReference type="Proteomes" id="UP001164746">
    <property type="component" value="Chromosome 2"/>
</dbReference>
<sequence>MIRVIVILFLSVYTMRCLKHNVQDCSRNHFYNVDLGRCTKCHMTVCFPGIPFGCHDTCVQNYAKLFANDKWETGIKTYKDIQQKLEDIHGDIIRLVSQSLNTTGGESERLINQNTCDENCFKDLNFIYRLACKKNKQYQEMLEKSNDKLAEQLATFKNEVVSPQIPGQVEFQRQCSIRSSSSA</sequence>
<protein>
    <submittedName>
        <fullName evidence="2">Uncharacterized protein</fullName>
    </submittedName>
</protein>
<accession>A0ABY7DIE6</accession>
<feature type="chain" id="PRO_5045426229" evidence="1">
    <location>
        <begin position="18"/>
        <end position="183"/>
    </location>
</feature>
<dbReference type="EMBL" id="CP111013">
    <property type="protein sequence ID" value="WAQ97467.1"/>
    <property type="molecule type" value="Genomic_DNA"/>
</dbReference>